<sequence>MNISYLHVPGGRIAFSQSGSGPLVVCSPAMGDVRQAYDPLARNLADAGFRVVAADLRGHGESDATFESYGDEPTAHDLIALIEYLDAGPAILIGASMSAASAVIVAGSRPDLVHALVLIGPFLRGPAGPLGRTLIPLALRLLLLRPWGPRLWRRYSVSLWPGLTEAPHRAAELTARLRGPGRWRAFQRTARTDHRVVEPWLERVACPSLIVMGCEDPDWKDPAAEAAWAAGALGGQAARAEILMVPRAGHAPMLERPAAVSSSIISLARGCSPQGRDAGWVASADREGVRSCRERD</sequence>
<dbReference type="Pfam" id="PF12697">
    <property type="entry name" value="Abhydrolase_6"/>
    <property type="match status" value="1"/>
</dbReference>
<dbReference type="InterPro" id="IPR000639">
    <property type="entry name" value="Epox_hydrolase-like"/>
</dbReference>
<dbReference type="InterPro" id="IPR050228">
    <property type="entry name" value="Carboxylesterase_BioH"/>
</dbReference>
<protein>
    <submittedName>
        <fullName evidence="3">Hydrolase</fullName>
    </submittedName>
</protein>
<evidence type="ECO:0000313" key="4">
    <source>
        <dbReference type="Proteomes" id="UP000824496"/>
    </source>
</evidence>
<dbReference type="Gene3D" id="3.40.50.1820">
    <property type="entry name" value="alpha/beta hydrolase"/>
    <property type="match status" value="1"/>
</dbReference>
<dbReference type="InterPro" id="IPR029058">
    <property type="entry name" value="AB_hydrolase_fold"/>
</dbReference>
<proteinExistence type="predicted"/>
<reference evidence="3 4" key="1">
    <citation type="submission" date="2021-08" db="EMBL/GenBank/DDBJ databases">
        <title>Whole genome sequence of novel Actinomyces species strain MAS-1.</title>
        <authorList>
            <person name="Saito M."/>
            <person name="Kuwahara N."/>
            <person name="Takizawa T."/>
            <person name="Gotouda H."/>
            <person name="Ochiai T."/>
        </authorList>
    </citation>
    <scope>NUCLEOTIDE SEQUENCE [LARGE SCALE GENOMIC DNA]</scope>
    <source>
        <strain evidence="3 4">MAS-1</strain>
    </source>
</reference>
<keyword evidence="4" id="KW-1185">Reference proteome</keyword>
<name>A0ABN6K9W1_9ACTO</name>
<dbReference type="SUPFAM" id="SSF53474">
    <property type="entry name" value="alpha/beta-Hydrolases"/>
    <property type="match status" value="1"/>
</dbReference>
<dbReference type="Proteomes" id="UP000824496">
    <property type="component" value="Chromosome"/>
</dbReference>
<dbReference type="GO" id="GO:0016787">
    <property type="term" value="F:hydrolase activity"/>
    <property type="evidence" value="ECO:0007669"/>
    <property type="project" value="UniProtKB-KW"/>
</dbReference>
<feature type="compositionally biased region" description="Basic and acidic residues" evidence="1">
    <location>
        <begin position="284"/>
        <end position="296"/>
    </location>
</feature>
<dbReference type="PANTHER" id="PTHR43194">
    <property type="entry name" value="HYDROLASE ALPHA/BETA FOLD FAMILY"/>
    <property type="match status" value="1"/>
</dbReference>
<accession>A0ABN6K9W1</accession>
<feature type="domain" description="AB hydrolase-1" evidence="2">
    <location>
        <begin position="28"/>
        <end position="260"/>
    </location>
</feature>
<evidence type="ECO:0000313" key="3">
    <source>
        <dbReference type="EMBL" id="BDA65412.1"/>
    </source>
</evidence>
<dbReference type="PRINTS" id="PR00111">
    <property type="entry name" value="ABHYDROLASE"/>
</dbReference>
<feature type="region of interest" description="Disordered" evidence="1">
    <location>
        <begin position="276"/>
        <end position="296"/>
    </location>
</feature>
<evidence type="ECO:0000259" key="2">
    <source>
        <dbReference type="Pfam" id="PF12697"/>
    </source>
</evidence>
<keyword evidence="3" id="KW-0378">Hydrolase</keyword>
<organism evidence="3 4">
    <name type="scientific">Actinomyces capricornis</name>
    <dbReference type="NCBI Taxonomy" id="2755559"/>
    <lineage>
        <taxon>Bacteria</taxon>
        <taxon>Bacillati</taxon>
        <taxon>Actinomycetota</taxon>
        <taxon>Actinomycetes</taxon>
        <taxon>Actinomycetales</taxon>
        <taxon>Actinomycetaceae</taxon>
        <taxon>Actinomyces</taxon>
    </lineage>
</organism>
<dbReference type="PANTHER" id="PTHR43194:SF2">
    <property type="entry name" value="PEROXISOMAL MEMBRANE PROTEIN LPX1"/>
    <property type="match status" value="1"/>
</dbReference>
<evidence type="ECO:0000256" key="1">
    <source>
        <dbReference type="SAM" id="MobiDB-lite"/>
    </source>
</evidence>
<dbReference type="PRINTS" id="PR00412">
    <property type="entry name" value="EPOXHYDRLASE"/>
</dbReference>
<dbReference type="InterPro" id="IPR000073">
    <property type="entry name" value="AB_hydrolase_1"/>
</dbReference>
<dbReference type="EMBL" id="AP025017">
    <property type="protein sequence ID" value="BDA65412.1"/>
    <property type="molecule type" value="Genomic_DNA"/>
</dbReference>
<gene>
    <name evidence="3" type="ORF">MANAM107_22460</name>
</gene>